<dbReference type="InterPro" id="IPR025509">
    <property type="entry name" value="DUF4396"/>
</dbReference>
<dbReference type="EMBL" id="JAQGFR010000244">
    <property type="protein sequence ID" value="MEB8514919.1"/>
    <property type="molecule type" value="Genomic_DNA"/>
</dbReference>
<sequence>AQDAQQGHHHHHGGDRPFWVAVFGSSTHCGAGCTLGDIIAEFIVFFGGLAAAGSVFGAELILDYAFAFILGIIFQYASIVPMRGLRPVEGVIAAIKADALSLTSFEIGLFGWMALMRFVFFHPALEPDSPVFWFMMHDRHDHRLCHNLSDELVPPPRRGEWNLGRCWSDAATTAGSGAPAALSQFLGSAGALFLRPGLIVR</sequence>
<feature type="transmembrane region" description="Helical" evidence="1">
    <location>
        <begin position="38"/>
        <end position="58"/>
    </location>
</feature>
<evidence type="ECO:0000313" key="4">
    <source>
        <dbReference type="Proteomes" id="UP001308776"/>
    </source>
</evidence>
<dbReference type="Pfam" id="PF14342">
    <property type="entry name" value="DUF4396"/>
    <property type="match status" value="1"/>
</dbReference>
<accession>A0ABU6FS93</accession>
<name>A0ABU6FS93_9PROT</name>
<gene>
    <name evidence="3" type="ORF">OW717_12825</name>
</gene>
<dbReference type="Proteomes" id="UP001308776">
    <property type="component" value="Unassembled WGS sequence"/>
</dbReference>
<evidence type="ECO:0000313" key="3">
    <source>
        <dbReference type="EMBL" id="MEB8514919.1"/>
    </source>
</evidence>
<evidence type="ECO:0000259" key="2">
    <source>
        <dbReference type="Pfam" id="PF14342"/>
    </source>
</evidence>
<feature type="transmembrane region" description="Helical" evidence="1">
    <location>
        <begin position="64"/>
        <end position="85"/>
    </location>
</feature>
<reference evidence="3 4" key="1">
    <citation type="submission" date="2022-11" db="EMBL/GenBank/DDBJ databases">
        <title>Comparative genomics analysis of Acidithiobacillus ferriphilus.</title>
        <authorList>
            <person name="Ma L."/>
        </authorList>
    </citation>
    <scope>NUCLEOTIDE SEQUENCE [LARGE SCALE GENOMIC DNA]</scope>
    <source>
        <strain evidence="3 4">DY15</strain>
    </source>
</reference>
<feature type="non-terminal residue" evidence="3">
    <location>
        <position position="1"/>
    </location>
</feature>
<feature type="transmembrane region" description="Helical" evidence="1">
    <location>
        <begin position="97"/>
        <end position="120"/>
    </location>
</feature>
<keyword evidence="1" id="KW-1133">Transmembrane helix</keyword>
<dbReference type="RefSeq" id="WP_325801515.1">
    <property type="nucleotide sequence ID" value="NZ_JAQGFR010000244.1"/>
</dbReference>
<feature type="non-terminal residue" evidence="3">
    <location>
        <position position="201"/>
    </location>
</feature>
<feature type="domain" description="DUF4396" evidence="2">
    <location>
        <begin position="19"/>
        <end position="137"/>
    </location>
</feature>
<keyword evidence="4" id="KW-1185">Reference proteome</keyword>
<evidence type="ECO:0000256" key="1">
    <source>
        <dbReference type="SAM" id="Phobius"/>
    </source>
</evidence>
<comment type="caution">
    <text evidence="3">The sequence shown here is derived from an EMBL/GenBank/DDBJ whole genome shotgun (WGS) entry which is preliminary data.</text>
</comment>
<proteinExistence type="predicted"/>
<keyword evidence="1" id="KW-0812">Transmembrane</keyword>
<organism evidence="3 4">
    <name type="scientific">Acidithiobacillus ferriphilus</name>
    <dbReference type="NCBI Taxonomy" id="1689834"/>
    <lineage>
        <taxon>Bacteria</taxon>
        <taxon>Pseudomonadati</taxon>
        <taxon>Pseudomonadota</taxon>
        <taxon>Acidithiobacillia</taxon>
        <taxon>Acidithiobacillales</taxon>
        <taxon>Acidithiobacillaceae</taxon>
        <taxon>Acidithiobacillus</taxon>
    </lineage>
</organism>
<keyword evidence="1" id="KW-0472">Membrane</keyword>
<protein>
    <submittedName>
        <fullName evidence="3">DUF4396 domain-containing protein</fullName>
    </submittedName>
</protein>